<proteinExistence type="predicted"/>
<keyword evidence="3" id="KW-1185">Reference proteome</keyword>
<reference evidence="2 3" key="1">
    <citation type="submission" date="2021-01" db="EMBL/GenBank/DDBJ databases">
        <title>Whole genome shotgun sequence of Microbispora corallina NBRC 16416.</title>
        <authorList>
            <person name="Komaki H."/>
            <person name="Tamura T."/>
        </authorList>
    </citation>
    <scope>NUCLEOTIDE SEQUENCE [LARGE SCALE GENOMIC DNA]</scope>
    <source>
        <strain evidence="2 3">NBRC 16416</strain>
    </source>
</reference>
<accession>A0ABQ4G9F1</accession>
<keyword evidence="1" id="KW-0732">Signal</keyword>
<dbReference type="PROSITE" id="PS51318">
    <property type="entry name" value="TAT"/>
    <property type="match status" value="1"/>
</dbReference>
<feature type="chain" id="PRO_5046338421" description="Secreted protein" evidence="1">
    <location>
        <begin position="32"/>
        <end position="176"/>
    </location>
</feature>
<feature type="signal peptide" evidence="1">
    <location>
        <begin position="1"/>
        <end position="31"/>
    </location>
</feature>
<comment type="caution">
    <text evidence="2">The sequence shown here is derived from an EMBL/GenBank/DDBJ whole genome shotgun (WGS) entry which is preliminary data.</text>
</comment>
<dbReference type="RefSeq" id="WP_204060766.1">
    <property type="nucleotide sequence ID" value="NZ_BAAAGP010000033.1"/>
</dbReference>
<name>A0ABQ4G9F1_9ACTN</name>
<evidence type="ECO:0000313" key="3">
    <source>
        <dbReference type="Proteomes" id="UP000603904"/>
    </source>
</evidence>
<evidence type="ECO:0000313" key="2">
    <source>
        <dbReference type="EMBL" id="GIH43703.1"/>
    </source>
</evidence>
<sequence length="176" mass="19520">MRRSVRNILGLAAVTAAVAVGVPALSTAANASTASAASSHSSDYDDYWGPYWSSNHLAKAKGYIDVNYDDDESNAVHITGKLYDLDHRTYDEGGKCAYIKFRVSSWDDDEDDWSSSIKSYKYCGAGGYKAISFWRYDVAQVQAKVCQVGLYSSYPVKCGSWHDLYNAYDEDYGYEA</sequence>
<organism evidence="2 3">
    <name type="scientific">Microbispora corallina</name>
    <dbReference type="NCBI Taxonomy" id="83302"/>
    <lineage>
        <taxon>Bacteria</taxon>
        <taxon>Bacillati</taxon>
        <taxon>Actinomycetota</taxon>
        <taxon>Actinomycetes</taxon>
        <taxon>Streptosporangiales</taxon>
        <taxon>Streptosporangiaceae</taxon>
        <taxon>Microbispora</taxon>
    </lineage>
</organism>
<evidence type="ECO:0000256" key="1">
    <source>
        <dbReference type="SAM" id="SignalP"/>
    </source>
</evidence>
<dbReference type="EMBL" id="BOOC01000043">
    <property type="protein sequence ID" value="GIH43703.1"/>
    <property type="molecule type" value="Genomic_DNA"/>
</dbReference>
<dbReference type="InterPro" id="IPR006311">
    <property type="entry name" value="TAT_signal"/>
</dbReference>
<evidence type="ECO:0008006" key="4">
    <source>
        <dbReference type="Google" id="ProtNLM"/>
    </source>
</evidence>
<dbReference type="Proteomes" id="UP000603904">
    <property type="component" value="Unassembled WGS sequence"/>
</dbReference>
<gene>
    <name evidence="2" type="ORF">Mco01_67030</name>
</gene>
<protein>
    <recommendedName>
        <fullName evidence="4">Secreted protein</fullName>
    </recommendedName>
</protein>